<feature type="compositionally biased region" description="Basic and acidic residues" evidence="9">
    <location>
        <begin position="36"/>
        <end position="50"/>
    </location>
</feature>
<evidence type="ECO:0000256" key="8">
    <source>
        <dbReference type="PROSITE-ProRule" id="PRU00042"/>
    </source>
</evidence>
<feature type="region of interest" description="Disordered" evidence="9">
    <location>
        <begin position="32"/>
        <end position="55"/>
    </location>
</feature>
<evidence type="ECO:0000313" key="11">
    <source>
        <dbReference type="EMBL" id="CAF1703821.1"/>
    </source>
</evidence>
<evidence type="ECO:0000256" key="1">
    <source>
        <dbReference type="ARBA" id="ARBA00004123"/>
    </source>
</evidence>
<dbReference type="InterPro" id="IPR036236">
    <property type="entry name" value="Znf_C2H2_sf"/>
</dbReference>
<feature type="region of interest" description="Disordered" evidence="9">
    <location>
        <begin position="96"/>
        <end position="139"/>
    </location>
</feature>
<evidence type="ECO:0000256" key="5">
    <source>
        <dbReference type="ARBA" id="ARBA00023015"/>
    </source>
</evidence>
<dbReference type="Gene3D" id="3.30.160.60">
    <property type="entry name" value="Classic Zinc Finger"/>
    <property type="match status" value="1"/>
</dbReference>
<organism evidence="11">
    <name type="scientific">Brassica napus</name>
    <name type="common">Rape</name>
    <dbReference type="NCBI Taxonomy" id="3708"/>
    <lineage>
        <taxon>Eukaryota</taxon>
        <taxon>Viridiplantae</taxon>
        <taxon>Streptophyta</taxon>
        <taxon>Embryophyta</taxon>
        <taxon>Tracheophyta</taxon>
        <taxon>Spermatophyta</taxon>
        <taxon>Magnoliopsida</taxon>
        <taxon>eudicotyledons</taxon>
        <taxon>Gunneridae</taxon>
        <taxon>Pentapetalae</taxon>
        <taxon>rosids</taxon>
        <taxon>malvids</taxon>
        <taxon>Brassicales</taxon>
        <taxon>Brassicaceae</taxon>
        <taxon>Brassiceae</taxon>
        <taxon>Brassica</taxon>
    </lineage>
</organism>
<keyword evidence="2" id="KW-0479">Metal-binding</keyword>
<evidence type="ECO:0000256" key="9">
    <source>
        <dbReference type="SAM" id="MobiDB-lite"/>
    </source>
</evidence>
<evidence type="ECO:0000256" key="3">
    <source>
        <dbReference type="ARBA" id="ARBA00022771"/>
    </source>
</evidence>
<dbReference type="AlphaFoldDB" id="A0A816IGE9"/>
<reference evidence="11" key="1">
    <citation type="submission" date="2021-01" db="EMBL/GenBank/DDBJ databases">
        <authorList>
            <consortium name="Genoscope - CEA"/>
            <person name="William W."/>
        </authorList>
    </citation>
    <scope>NUCLEOTIDE SEQUENCE</scope>
</reference>
<dbReference type="OrthoDB" id="780709at2759"/>
<dbReference type="InterPro" id="IPR013087">
    <property type="entry name" value="Znf_C2H2_type"/>
</dbReference>
<dbReference type="GO" id="GO:0008270">
    <property type="term" value="F:zinc ion binding"/>
    <property type="evidence" value="ECO:0007669"/>
    <property type="project" value="UniProtKB-KW"/>
</dbReference>
<keyword evidence="3 8" id="KW-0863">Zinc-finger</keyword>
<keyword evidence="6" id="KW-0804">Transcription</keyword>
<protein>
    <submittedName>
        <fullName evidence="11">(rape) hypothetical protein</fullName>
    </submittedName>
</protein>
<dbReference type="PROSITE" id="PS00028">
    <property type="entry name" value="ZINC_FINGER_C2H2_1"/>
    <property type="match status" value="1"/>
</dbReference>
<dbReference type="PANTHER" id="PTHR45801:SF109">
    <property type="entry name" value="TRANSCRIPTIONAL REGULATOR TAC1"/>
    <property type="match status" value="1"/>
</dbReference>
<dbReference type="Proteomes" id="UP001295469">
    <property type="component" value="Chromosome C03"/>
</dbReference>
<dbReference type="InterPro" id="IPR052426">
    <property type="entry name" value="Plant_dev_regulator"/>
</dbReference>
<sequence>MLNFHNFFIALFMLRKKSIIYVLKKIQNMENIKNPKNTDDPDGMSRDSHQSVDNSLPRSYTCSFCVRGFSNAQALGGHMNIHRRDRANLRQKLMEDNKDDVVAESDSSEVVSLDLNEKQQEDDLARDDDDQDQDQGVDKNIIPGQKLGFWVQENKVDINADGKVTEVSSIDGSSSSHHLENENLDLELRLGQRAVETKTT</sequence>
<comment type="subcellular location">
    <subcellularLocation>
        <location evidence="1">Nucleus</location>
    </subcellularLocation>
</comment>
<keyword evidence="5" id="KW-0805">Transcription regulation</keyword>
<feature type="domain" description="C2H2-type" evidence="10">
    <location>
        <begin position="60"/>
        <end position="87"/>
    </location>
</feature>
<keyword evidence="4" id="KW-0862">Zinc</keyword>
<dbReference type="GO" id="GO:0005634">
    <property type="term" value="C:nucleus"/>
    <property type="evidence" value="ECO:0007669"/>
    <property type="project" value="UniProtKB-SubCell"/>
</dbReference>
<dbReference type="PROSITE" id="PS50157">
    <property type="entry name" value="ZINC_FINGER_C2H2_2"/>
    <property type="match status" value="1"/>
</dbReference>
<gene>
    <name evidence="11" type="ORF">DARMORV10_C03P43700.1</name>
</gene>
<feature type="compositionally biased region" description="Acidic residues" evidence="9">
    <location>
        <begin position="124"/>
        <end position="135"/>
    </location>
</feature>
<evidence type="ECO:0000256" key="7">
    <source>
        <dbReference type="ARBA" id="ARBA00023242"/>
    </source>
</evidence>
<evidence type="ECO:0000256" key="4">
    <source>
        <dbReference type="ARBA" id="ARBA00022833"/>
    </source>
</evidence>
<keyword evidence="7" id="KW-0539">Nucleus</keyword>
<accession>A0A816IGE9</accession>
<dbReference type="EMBL" id="HG994367">
    <property type="protein sequence ID" value="CAF1703821.1"/>
    <property type="molecule type" value="Genomic_DNA"/>
</dbReference>
<evidence type="ECO:0000256" key="6">
    <source>
        <dbReference type="ARBA" id="ARBA00023163"/>
    </source>
</evidence>
<evidence type="ECO:0000259" key="10">
    <source>
        <dbReference type="PROSITE" id="PS50157"/>
    </source>
</evidence>
<name>A0A816IGE9_BRANA</name>
<dbReference type="SUPFAM" id="SSF57667">
    <property type="entry name" value="beta-beta-alpha zinc fingers"/>
    <property type="match status" value="1"/>
</dbReference>
<dbReference type="PANTHER" id="PTHR45801">
    <property type="entry name" value="OS07G0101800 PROTEIN"/>
    <property type="match status" value="1"/>
</dbReference>
<evidence type="ECO:0000256" key="2">
    <source>
        <dbReference type="ARBA" id="ARBA00022723"/>
    </source>
</evidence>
<proteinExistence type="predicted"/>